<evidence type="ECO:0000256" key="2">
    <source>
        <dbReference type="ARBA" id="ARBA00023172"/>
    </source>
</evidence>
<organism evidence="6 7">
    <name type="scientific">Chamaesiphon polymorphus CCALA 037</name>
    <dbReference type="NCBI Taxonomy" id="2107692"/>
    <lineage>
        <taxon>Bacteria</taxon>
        <taxon>Bacillati</taxon>
        <taxon>Cyanobacteriota</taxon>
        <taxon>Cyanophyceae</taxon>
        <taxon>Gomontiellales</taxon>
        <taxon>Chamaesiphonaceae</taxon>
        <taxon>Chamaesiphon</taxon>
    </lineage>
</organism>
<feature type="domain" description="Core-binding (CB)" evidence="5">
    <location>
        <begin position="11"/>
        <end position="86"/>
    </location>
</feature>
<feature type="domain" description="Tyr recombinase" evidence="4">
    <location>
        <begin position="108"/>
        <end position="282"/>
    </location>
</feature>
<dbReference type="RefSeq" id="WP_106301046.1">
    <property type="nucleotide sequence ID" value="NZ_PVWO01000040.1"/>
</dbReference>
<dbReference type="Gene3D" id="1.10.443.10">
    <property type="entry name" value="Intergrase catalytic core"/>
    <property type="match status" value="1"/>
</dbReference>
<dbReference type="Gene3D" id="1.10.150.130">
    <property type="match status" value="1"/>
</dbReference>
<evidence type="ECO:0000256" key="1">
    <source>
        <dbReference type="ARBA" id="ARBA00023125"/>
    </source>
</evidence>
<sequence length="284" mass="31882">MDAPSNITNAQSDRELILIWMADKSRTTQASFKGTVAKFIEFVDKPLSEVRLDDLQIWKRGLEARFKPTTVANKVLVVKSLFSFAVKVGYLPINIGSFIKPPKTKEALAEKILTVADVKRLIDATKTHRDGLMLSLMYGCGLRVSEVVGLTWDDLKPHQEGGGKATVFGKGSKTRVVIIPPKLWRQVLEFKQIDRASQWVFVSGKGKQMERSVIHRMIKRTCQRAGVDERASSHWLRHSHATHSLEAGCNLRLLQQSLGHASVTTTEKYLHISPDKGSSQYIDF</sequence>
<evidence type="ECO:0000259" key="5">
    <source>
        <dbReference type="PROSITE" id="PS51900"/>
    </source>
</evidence>
<keyword evidence="7" id="KW-1185">Reference proteome</keyword>
<evidence type="ECO:0000313" key="6">
    <source>
        <dbReference type="EMBL" id="PSB58321.1"/>
    </source>
</evidence>
<dbReference type="SUPFAM" id="SSF56349">
    <property type="entry name" value="DNA breaking-rejoining enzymes"/>
    <property type="match status" value="1"/>
</dbReference>
<dbReference type="PROSITE" id="PS51898">
    <property type="entry name" value="TYR_RECOMBINASE"/>
    <property type="match status" value="1"/>
</dbReference>
<dbReference type="AlphaFoldDB" id="A0A2T1GKN9"/>
<accession>A0A2T1GKN9</accession>
<reference evidence="6 7" key="1">
    <citation type="submission" date="2018-03" db="EMBL/GenBank/DDBJ databases">
        <title>The ancient ancestry and fast evolution of plastids.</title>
        <authorList>
            <person name="Moore K.R."/>
            <person name="Magnabosco C."/>
            <person name="Momper L."/>
            <person name="Gold D.A."/>
            <person name="Bosak T."/>
            <person name="Fournier G.P."/>
        </authorList>
    </citation>
    <scope>NUCLEOTIDE SEQUENCE [LARGE SCALE GENOMIC DNA]</scope>
    <source>
        <strain evidence="6 7">CCALA 037</strain>
    </source>
</reference>
<dbReference type="InterPro" id="IPR010998">
    <property type="entry name" value="Integrase_recombinase_N"/>
</dbReference>
<comment type="caution">
    <text evidence="6">The sequence shown here is derived from an EMBL/GenBank/DDBJ whole genome shotgun (WGS) entry which is preliminary data.</text>
</comment>
<proteinExistence type="predicted"/>
<dbReference type="InterPro" id="IPR013762">
    <property type="entry name" value="Integrase-like_cat_sf"/>
</dbReference>
<dbReference type="InterPro" id="IPR011010">
    <property type="entry name" value="DNA_brk_join_enz"/>
</dbReference>
<dbReference type="EMBL" id="PVWO01000040">
    <property type="protein sequence ID" value="PSB58321.1"/>
    <property type="molecule type" value="Genomic_DNA"/>
</dbReference>
<keyword evidence="1 3" id="KW-0238">DNA-binding</keyword>
<keyword evidence="2" id="KW-0233">DNA recombination</keyword>
<dbReference type="GO" id="GO:0006310">
    <property type="term" value="P:DNA recombination"/>
    <property type="evidence" value="ECO:0007669"/>
    <property type="project" value="UniProtKB-KW"/>
</dbReference>
<dbReference type="InterPro" id="IPR002104">
    <property type="entry name" value="Integrase_catalytic"/>
</dbReference>
<dbReference type="InterPro" id="IPR044068">
    <property type="entry name" value="CB"/>
</dbReference>
<name>A0A2T1GKN9_9CYAN</name>
<dbReference type="GO" id="GO:0015074">
    <property type="term" value="P:DNA integration"/>
    <property type="evidence" value="ECO:0007669"/>
    <property type="project" value="InterPro"/>
</dbReference>
<dbReference type="Pfam" id="PF00589">
    <property type="entry name" value="Phage_integrase"/>
    <property type="match status" value="1"/>
</dbReference>
<dbReference type="Proteomes" id="UP000238937">
    <property type="component" value="Unassembled WGS sequence"/>
</dbReference>
<dbReference type="InterPro" id="IPR050090">
    <property type="entry name" value="Tyrosine_recombinase_XerCD"/>
</dbReference>
<dbReference type="OrthoDB" id="9784359at2"/>
<evidence type="ECO:0000256" key="3">
    <source>
        <dbReference type="PROSITE-ProRule" id="PRU01248"/>
    </source>
</evidence>
<dbReference type="GO" id="GO:0003677">
    <property type="term" value="F:DNA binding"/>
    <property type="evidence" value="ECO:0007669"/>
    <property type="project" value="UniProtKB-UniRule"/>
</dbReference>
<dbReference type="PANTHER" id="PTHR30349">
    <property type="entry name" value="PHAGE INTEGRASE-RELATED"/>
    <property type="match status" value="1"/>
</dbReference>
<evidence type="ECO:0000313" key="7">
    <source>
        <dbReference type="Proteomes" id="UP000238937"/>
    </source>
</evidence>
<protein>
    <submittedName>
        <fullName evidence="6">Integrase</fullName>
    </submittedName>
</protein>
<evidence type="ECO:0000259" key="4">
    <source>
        <dbReference type="PROSITE" id="PS51898"/>
    </source>
</evidence>
<gene>
    <name evidence="6" type="ORF">C7B77_05280</name>
</gene>
<dbReference type="PROSITE" id="PS51900">
    <property type="entry name" value="CB"/>
    <property type="match status" value="1"/>
</dbReference>